<dbReference type="Pfam" id="PF11954">
    <property type="entry name" value="DUF3471"/>
    <property type="match status" value="1"/>
</dbReference>
<sequence>GHGGSAVGYQAQYMQFPDQRFSVVILSNLSNFSTGRIARKIADLYLADQFTESPTPRQRQRPQGERPEPITLSSSQLQTYVGNYYSDELDITYTLDVESNNLVLKLRETSSILTAYSTDNFGWGRRRLEFKRDGEKRIIGFILQAGRVKNLKFQKIRE</sequence>
<dbReference type="AlphaFoldDB" id="X1P5Y4"/>
<dbReference type="InterPro" id="IPR021860">
    <property type="entry name" value="Peptidase_S12_Pab87-rel_C"/>
</dbReference>
<accession>X1P5Y4</accession>
<comment type="caution">
    <text evidence="2">The sequence shown here is derived from an EMBL/GenBank/DDBJ whole genome shotgun (WGS) entry which is preliminary data.</text>
</comment>
<gene>
    <name evidence="2" type="ORF">S06H3_47910</name>
</gene>
<feature type="domain" description="Peptidase S12 Pab87-related C-terminal" evidence="1">
    <location>
        <begin position="67"/>
        <end position="154"/>
    </location>
</feature>
<dbReference type="InterPro" id="IPR012338">
    <property type="entry name" value="Beta-lactam/transpept-like"/>
</dbReference>
<evidence type="ECO:0000259" key="1">
    <source>
        <dbReference type="Pfam" id="PF11954"/>
    </source>
</evidence>
<organism evidence="2">
    <name type="scientific">marine sediment metagenome</name>
    <dbReference type="NCBI Taxonomy" id="412755"/>
    <lineage>
        <taxon>unclassified sequences</taxon>
        <taxon>metagenomes</taxon>
        <taxon>ecological metagenomes</taxon>
    </lineage>
</organism>
<proteinExistence type="predicted"/>
<evidence type="ECO:0000313" key="2">
    <source>
        <dbReference type="EMBL" id="GAI37861.1"/>
    </source>
</evidence>
<dbReference type="EMBL" id="BARV01030132">
    <property type="protein sequence ID" value="GAI37861.1"/>
    <property type="molecule type" value="Genomic_DNA"/>
</dbReference>
<feature type="non-terminal residue" evidence="2">
    <location>
        <position position="1"/>
    </location>
</feature>
<reference evidence="2" key="1">
    <citation type="journal article" date="2014" name="Front. Microbiol.">
        <title>High frequency of phylogenetically diverse reductive dehalogenase-homologous genes in deep subseafloor sedimentary metagenomes.</title>
        <authorList>
            <person name="Kawai M."/>
            <person name="Futagami T."/>
            <person name="Toyoda A."/>
            <person name="Takaki Y."/>
            <person name="Nishi S."/>
            <person name="Hori S."/>
            <person name="Arai W."/>
            <person name="Tsubouchi T."/>
            <person name="Morono Y."/>
            <person name="Uchiyama I."/>
            <person name="Ito T."/>
            <person name="Fujiyama A."/>
            <person name="Inagaki F."/>
            <person name="Takami H."/>
        </authorList>
    </citation>
    <scope>NUCLEOTIDE SEQUENCE</scope>
    <source>
        <strain evidence="2">Expedition CK06-06</strain>
    </source>
</reference>
<protein>
    <recommendedName>
        <fullName evidence="1">Peptidase S12 Pab87-related C-terminal domain-containing protein</fullName>
    </recommendedName>
</protein>
<dbReference type="SUPFAM" id="SSF56601">
    <property type="entry name" value="beta-lactamase/transpeptidase-like"/>
    <property type="match status" value="1"/>
</dbReference>
<name>X1P5Y4_9ZZZZ</name>